<accession>X1VQG2</accession>
<dbReference type="Pfam" id="PF00589">
    <property type="entry name" value="Phage_integrase"/>
    <property type="match status" value="1"/>
</dbReference>
<comment type="caution">
    <text evidence="3">The sequence shown here is derived from an EMBL/GenBank/DDBJ whole genome shotgun (WGS) entry which is preliminary data.</text>
</comment>
<organism evidence="3">
    <name type="scientific">marine sediment metagenome</name>
    <dbReference type="NCBI Taxonomy" id="412755"/>
    <lineage>
        <taxon>unclassified sequences</taxon>
        <taxon>metagenomes</taxon>
        <taxon>ecological metagenomes</taxon>
    </lineage>
</organism>
<sequence>MLRHSLATTFLANGGDLATLQQIMRHENIATTMKYVHMNMPTVIERHNQYSPLRDAIRGAQGVLIKREVEEILEKA</sequence>
<gene>
    <name evidence="3" type="ORF">S12H4_49355</name>
</gene>
<dbReference type="GO" id="GO:0015074">
    <property type="term" value="P:DNA integration"/>
    <property type="evidence" value="ECO:0007669"/>
    <property type="project" value="InterPro"/>
</dbReference>
<dbReference type="GO" id="GO:0006310">
    <property type="term" value="P:DNA recombination"/>
    <property type="evidence" value="ECO:0007669"/>
    <property type="project" value="UniProtKB-KW"/>
</dbReference>
<dbReference type="SUPFAM" id="SSF56349">
    <property type="entry name" value="DNA breaking-rejoining enzymes"/>
    <property type="match status" value="1"/>
</dbReference>
<evidence type="ECO:0000259" key="2">
    <source>
        <dbReference type="PROSITE" id="PS51898"/>
    </source>
</evidence>
<dbReference type="InterPro" id="IPR002104">
    <property type="entry name" value="Integrase_catalytic"/>
</dbReference>
<dbReference type="Gene3D" id="1.10.443.10">
    <property type="entry name" value="Intergrase catalytic core"/>
    <property type="match status" value="1"/>
</dbReference>
<dbReference type="AlphaFoldDB" id="X1VQG2"/>
<protein>
    <recommendedName>
        <fullName evidence="2">Tyr recombinase domain-containing protein</fullName>
    </recommendedName>
</protein>
<proteinExistence type="predicted"/>
<evidence type="ECO:0000313" key="3">
    <source>
        <dbReference type="EMBL" id="GAJ11490.1"/>
    </source>
</evidence>
<dbReference type="InterPro" id="IPR011010">
    <property type="entry name" value="DNA_brk_join_enz"/>
</dbReference>
<dbReference type="PROSITE" id="PS51898">
    <property type="entry name" value="TYR_RECOMBINASE"/>
    <property type="match status" value="1"/>
</dbReference>
<keyword evidence="1" id="KW-0233">DNA recombination</keyword>
<name>X1VQG2_9ZZZZ</name>
<feature type="domain" description="Tyr recombinase" evidence="2">
    <location>
        <begin position="1"/>
        <end position="48"/>
    </location>
</feature>
<dbReference type="InterPro" id="IPR013762">
    <property type="entry name" value="Integrase-like_cat_sf"/>
</dbReference>
<dbReference type="EMBL" id="BARW01030951">
    <property type="protein sequence ID" value="GAJ11490.1"/>
    <property type="molecule type" value="Genomic_DNA"/>
</dbReference>
<dbReference type="GO" id="GO:0003677">
    <property type="term" value="F:DNA binding"/>
    <property type="evidence" value="ECO:0007669"/>
    <property type="project" value="InterPro"/>
</dbReference>
<dbReference type="CDD" id="cd00397">
    <property type="entry name" value="DNA_BRE_C"/>
    <property type="match status" value="1"/>
</dbReference>
<evidence type="ECO:0000256" key="1">
    <source>
        <dbReference type="ARBA" id="ARBA00023172"/>
    </source>
</evidence>
<reference evidence="3" key="1">
    <citation type="journal article" date="2014" name="Front. Microbiol.">
        <title>High frequency of phylogenetically diverse reductive dehalogenase-homologous genes in deep subseafloor sedimentary metagenomes.</title>
        <authorList>
            <person name="Kawai M."/>
            <person name="Futagami T."/>
            <person name="Toyoda A."/>
            <person name="Takaki Y."/>
            <person name="Nishi S."/>
            <person name="Hori S."/>
            <person name="Arai W."/>
            <person name="Tsubouchi T."/>
            <person name="Morono Y."/>
            <person name="Uchiyama I."/>
            <person name="Ito T."/>
            <person name="Fujiyama A."/>
            <person name="Inagaki F."/>
            <person name="Takami H."/>
        </authorList>
    </citation>
    <scope>NUCLEOTIDE SEQUENCE</scope>
    <source>
        <strain evidence="3">Expedition CK06-06</strain>
    </source>
</reference>